<dbReference type="InterPro" id="IPR014146">
    <property type="entry name" value="LigD_ligase_dom"/>
</dbReference>
<comment type="caution">
    <text evidence="23">The sequence shown here is derived from an EMBL/GenBank/DDBJ whole genome shotgun (WGS) entry which is preliminary data.</text>
</comment>
<evidence type="ECO:0000256" key="12">
    <source>
        <dbReference type="ARBA" id="ARBA00022840"/>
    </source>
</evidence>
<dbReference type="Pfam" id="PF01068">
    <property type="entry name" value="DNA_ligase_A_M"/>
    <property type="match status" value="1"/>
</dbReference>
<proteinExistence type="predicted"/>
<keyword evidence="11" id="KW-0269">Exonuclease</keyword>
<accession>A0A917J5B9</accession>
<dbReference type="Proteomes" id="UP000662074">
    <property type="component" value="Unassembled WGS sequence"/>
</dbReference>
<evidence type="ECO:0000256" key="6">
    <source>
        <dbReference type="ARBA" id="ARBA00022722"/>
    </source>
</evidence>
<dbReference type="CDD" id="cd04865">
    <property type="entry name" value="LigD_Pol_like_2"/>
    <property type="match status" value="1"/>
</dbReference>
<keyword evidence="10" id="KW-0378">Hydrolase</keyword>
<feature type="region of interest" description="Disordered" evidence="21">
    <location>
        <begin position="1"/>
        <end position="23"/>
    </location>
</feature>
<dbReference type="InterPro" id="IPR012309">
    <property type="entry name" value="DNA_ligase_ATP-dep_C"/>
</dbReference>
<dbReference type="InterPro" id="IPR014143">
    <property type="entry name" value="NHEJ_ligase_prk"/>
</dbReference>
<keyword evidence="5" id="KW-0548">Nucleotidyltransferase</keyword>
<evidence type="ECO:0000256" key="7">
    <source>
        <dbReference type="ARBA" id="ARBA00022723"/>
    </source>
</evidence>
<feature type="compositionally biased region" description="Basic and acidic residues" evidence="21">
    <location>
        <begin position="1"/>
        <end position="16"/>
    </location>
</feature>
<dbReference type="PROSITE" id="PS00333">
    <property type="entry name" value="DNA_LIGASE_A2"/>
    <property type="match status" value="1"/>
</dbReference>
<keyword evidence="6" id="KW-0540">Nuclease</keyword>
<name>A0A917J5B9_9SPHI</name>
<evidence type="ECO:0000256" key="18">
    <source>
        <dbReference type="ARBA" id="ARBA00023268"/>
    </source>
</evidence>
<dbReference type="InterPro" id="IPR052171">
    <property type="entry name" value="NHEJ_LigD"/>
</dbReference>
<keyword evidence="18" id="KW-0511">Multifunctional enzyme</keyword>
<evidence type="ECO:0000256" key="11">
    <source>
        <dbReference type="ARBA" id="ARBA00022839"/>
    </source>
</evidence>
<evidence type="ECO:0000256" key="19">
    <source>
        <dbReference type="ARBA" id="ARBA00029943"/>
    </source>
</evidence>
<evidence type="ECO:0000256" key="20">
    <source>
        <dbReference type="ARBA" id="ARBA00034003"/>
    </source>
</evidence>
<reference evidence="23" key="2">
    <citation type="submission" date="2020-09" db="EMBL/GenBank/DDBJ databases">
        <authorList>
            <person name="Sun Q."/>
            <person name="Sedlacek I."/>
        </authorList>
    </citation>
    <scope>NUCLEOTIDE SEQUENCE</scope>
    <source>
        <strain evidence="23">CCM 8711</strain>
    </source>
</reference>
<keyword evidence="13" id="KW-0239">DNA-directed DNA polymerase</keyword>
<evidence type="ECO:0000256" key="2">
    <source>
        <dbReference type="ARBA" id="ARBA00012727"/>
    </source>
</evidence>
<dbReference type="SUPFAM" id="SSF50249">
    <property type="entry name" value="Nucleic acid-binding proteins"/>
    <property type="match status" value="1"/>
</dbReference>
<dbReference type="PANTHER" id="PTHR42705">
    <property type="entry name" value="BIFUNCTIONAL NON-HOMOLOGOUS END JOINING PROTEIN LIGD"/>
    <property type="match status" value="1"/>
</dbReference>
<dbReference type="Pfam" id="PF21686">
    <property type="entry name" value="LigD_Prim-Pol"/>
    <property type="match status" value="1"/>
</dbReference>
<dbReference type="Gene3D" id="3.30.1490.70">
    <property type="match status" value="1"/>
</dbReference>
<gene>
    <name evidence="23" type="ORF">GCM10011425_05850</name>
</gene>
<evidence type="ECO:0000256" key="5">
    <source>
        <dbReference type="ARBA" id="ARBA00022695"/>
    </source>
</evidence>
<dbReference type="NCBIfam" id="TIGR02776">
    <property type="entry name" value="NHEJ_ligase_prk"/>
    <property type="match status" value="1"/>
</dbReference>
<keyword evidence="14" id="KW-0238">DNA-binding</keyword>
<reference evidence="23" key="1">
    <citation type="journal article" date="2014" name="Int. J. Syst. Evol. Microbiol.">
        <title>Complete genome sequence of Corynebacterium casei LMG S-19264T (=DSM 44701T), isolated from a smear-ripened cheese.</title>
        <authorList>
            <consortium name="US DOE Joint Genome Institute (JGI-PGF)"/>
            <person name="Walter F."/>
            <person name="Albersmeier A."/>
            <person name="Kalinowski J."/>
            <person name="Ruckert C."/>
        </authorList>
    </citation>
    <scope>NUCLEOTIDE SEQUENCE</scope>
    <source>
        <strain evidence="23">CCM 8711</strain>
    </source>
</reference>
<keyword evidence="15" id="KW-0233">DNA recombination</keyword>
<dbReference type="NCBIfam" id="TIGR02779">
    <property type="entry name" value="NHEJ_ligase_lig"/>
    <property type="match status" value="1"/>
</dbReference>
<dbReference type="GO" id="GO:0046872">
    <property type="term" value="F:metal ion binding"/>
    <property type="evidence" value="ECO:0007669"/>
    <property type="project" value="UniProtKB-KW"/>
</dbReference>
<evidence type="ECO:0000256" key="9">
    <source>
        <dbReference type="ARBA" id="ARBA00022763"/>
    </source>
</evidence>
<dbReference type="Gene3D" id="2.40.50.140">
    <property type="entry name" value="Nucleic acid-binding proteins"/>
    <property type="match status" value="1"/>
</dbReference>
<sequence length="696" mass="78981">MEKKVADSLDKIDEKQGQSSPDVDVKELLKQVPKSKIPRGMKPMLATLVDEPFDDPEWQYEVKWDGFRTMAFLEEGKVELLSRNNKSFSEKFYPIQQLLESWEFNAVLDGEILVLNEKGVSKFGDLQNWRSEADGALVYYVFDIMWYEGKNVMGLPLNERQAILQSILPHDDDRVRVGQVFITKGKDFYHDAEKLGLEGIMAKKINSVYTPDLRSNEWLKIKVHQRQEVIIAGYTKNENTTKLFSSLLLGVYQGGELQFVGKVGTGFTKKVQEELMDAFKPYIAKKSAFKEIPDINKPSRFRPDPPKAEATWLKPELVGEVAFSEITNDGIFRQPSFKGLRPDKAATEIVREIPVHTAKTIKASPAIPKEAHASALRPPEVRDRGTLLNPKDASQVRPVCGHDIKFNNLSKVYWPEDGVTKRDMLNYYYQIAEYILPYLKDRPLSLNRFPGGIHGPSFYQKDVKGKAPDWAITYPYTTSDGKHKEFLVGDDEATLLWAATLGCIEMNPWFSRIQLPDNPDYCVIDLDPDKNTFDQVIEAALKVKEVLDALGLLSYPKTSGSTGLHIYIPLAAQYTYDESQDFARKLVHIVNEQLPEYTSVERMIANRHGKMYLDFLQNRPGATIAGPYSLRPKPGATVSMPLHWDEVKPGLTMKDFTISNTVARLKKEGDLFKGVLGEGIDLERTLKKADSLFKKK</sequence>
<dbReference type="InterPro" id="IPR012340">
    <property type="entry name" value="NA-bd_OB-fold"/>
</dbReference>
<keyword evidence="12" id="KW-0067">ATP-binding</keyword>
<keyword evidence="9" id="KW-0227">DNA damage</keyword>
<keyword evidence="17" id="KW-0464">Manganese</keyword>
<dbReference type="GO" id="GO:0006281">
    <property type="term" value="P:DNA repair"/>
    <property type="evidence" value="ECO:0007669"/>
    <property type="project" value="UniProtKB-KW"/>
</dbReference>
<dbReference type="SUPFAM" id="SSF56091">
    <property type="entry name" value="DNA ligase/mRNA capping enzyme, catalytic domain"/>
    <property type="match status" value="1"/>
</dbReference>
<dbReference type="InterPro" id="IPR014145">
    <property type="entry name" value="LigD_pol_dom"/>
</dbReference>
<keyword evidence="4" id="KW-0808">Transferase</keyword>
<protein>
    <recommendedName>
        <fullName evidence="2">DNA ligase (ATP)</fullName>
        <ecNumber evidence="2">6.5.1.1</ecNumber>
    </recommendedName>
    <alternativeName>
        <fullName evidence="19">NHEJ DNA polymerase</fullName>
    </alternativeName>
</protein>
<evidence type="ECO:0000256" key="14">
    <source>
        <dbReference type="ARBA" id="ARBA00023125"/>
    </source>
</evidence>
<keyword evidence="16" id="KW-0234">DNA repair</keyword>
<dbReference type="EC" id="6.5.1.1" evidence="2"/>
<dbReference type="Gene3D" id="3.30.470.30">
    <property type="entry name" value="DNA ligase/mRNA capping enzyme"/>
    <property type="match status" value="1"/>
</dbReference>
<comment type="cofactor">
    <cofactor evidence="1">
        <name>Mn(2+)</name>
        <dbReference type="ChEBI" id="CHEBI:29035"/>
    </cofactor>
</comment>
<dbReference type="GO" id="GO:0003887">
    <property type="term" value="F:DNA-directed DNA polymerase activity"/>
    <property type="evidence" value="ECO:0007669"/>
    <property type="project" value="UniProtKB-KW"/>
</dbReference>
<keyword evidence="3" id="KW-0436">Ligase</keyword>
<evidence type="ECO:0000256" key="8">
    <source>
        <dbReference type="ARBA" id="ARBA00022741"/>
    </source>
</evidence>
<comment type="catalytic activity">
    <reaction evidence="20">
        <text>ATP + (deoxyribonucleotide)n-3'-hydroxyl + 5'-phospho-(deoxyribonucleotide)m = (deoxyribonucleotide)n+m + AMP + diphosphate.</text>
        <dbReference type="EC" id="6.5.1.1"/>
    </reaction>
</comment>
<evidence type="ECO:0000313" key="24">
    <source>
        <dbReference type="Proteomes" id="UP000662074"/>
    </source>
</evidence>
<evidence type="ECO:0000259" key="22">
    <source>
        <dbReference type="PROSITE" id="PS50160"/>
    </source>
</evidence>
<evidence type="ECO:0000313" key="23">
    <source>
        <dbReference type="EMBL" id="GGI49373.1"/>
    </source>
</evidence>
<dbReference type="AlphaFoldDB" id="A0A917J5B9"/>
<dbReference type="PROSITE" id="PS50160">
    <property type="entry name" value="DNA_LIGASE_A3"/>
    <property type="match status" value="1"/>
</dbReference>
<keyword evidence="24" id="KW-1185">Reference proteome</keyword>
<keyword evidence="8" id="KW-0547">Nucleotide-binding</keyword>
<dbReference type="Gene3D" id="3.90.920.10">
    <property type="entry name" value="DNA primase, PRIM domain"/>
    <property type="match status" value="1"/>
</dbReference>
<evidence type="ECO:0000256" key="10">
    <source>
        <dbReference type="ARBA" id="ARBA00022801"/>
    </source>
</evidence>
<dbReference type="RefSeq" id="WP_188413615.1">
    <property type="nucleotide sequence ID" value="NZ_BMDO01000001.1"/>
</dbReference>
<evidence type="ECO:0000256" key="13">
    <source>
        <dbReference type="ARBA" id="ARBA00022932"/>
    </source>
</evidence>
<evidence type="ECO:0000256" key="21">
    <source>
        <dbReference type="SAM" id="MobiDB-lite"/>
    </source>
</evidence>
<feature type="domain" description="ATP-dependent DNA ligase family profile" evidence="22">
    <location>
        <begin position="130"/>
        <end position="256"/>
    </location>
</feature>
<evidence type="ECO:0000256" key="16">
    <source>
        <dbReference type="ARBA" id="ARBA00023204"/>
    </source>
</evidence>
<dbReference type="CDD" id="cd07971">
    <property type="entry name" value="OBF_DNA_ligase_LigD"/>
    <property type="match status" value="1"/>
</dbReference>
<dbReference type="GO" id="GO:0003677">
    <property type="term" value="F:DNA binding"/>
    <property type="evidence" value="ECO:0007669"/>
    <property type="project" value="UniProtKB-KW"/>
</dbReference>
<dbReference type="GO" id="GO:0004527">
    <property type="term" value="F:exonuclease activity"/>
    <property type="evidence" value="ECO:0007669"/>
    <property type="project" value="UniProtKB-KW"/>
</dbReference>
<evidence type="ECO:0000256" key="15">
    <source>
        <dbReference type="ARBA" id="ARBA00023172"/>
    </source>
</evidence>
<dbReference type="GO" id="GO:0003910">
    <property type="term" value="F:DNA ligase (ATP) activity"/>
    <property type="evidence" value="ECO:0007669"/>
    <property type="project" value="UniProtKB-EC"/>
</dbReference>
<dbReference type="CDD" id="cd07906">
    <property type="entry name" value="Adenylation_DNA_ligase_LigD_LigC"/>
    <property type="match status" value="1"/>
</dbReference>
<evidence type="ECO:0000256" key="3">
    <source>
        <dbReference type="ARBA" id="ARBA00022598"/>
    </source>
</evidence>
<dbReference type="GO" id="GO:0005524">
    <property type="term" value="F:ATP binding"/>
    <property type="evidence" value="ECO:0007669"/>
    <property type="project" value="UniProtKB-KW"/>
</dbReference>
<dbReference type="GO" id="GO:0006310">
    <property type="term" value="P:DNA recombination"/>
    <property type="evidence" value="ECO:0007669"/>
    <property type="project" value="UniProtKB-KW"/>
</dbReference>
<organism evidence="23 24">
    <name type="scientific">Mucilaginibacter galii</name>
    <dbReference type="NCBI Taxonomy" id="2005073"/>
    <lineage>
        <taxon>Bacteria</taxon>
        <taxon>Pseudomonadati</taxon>
        <taxon>Bacteroidota</taxon>
        <taxon>Sphingobacteriia</taxon>
        <taxon>Sphingobacteriales</taxon>
        <taxon>Sphingobacteriaceae</taxon>
        <taxon>Mucilaginibacter</taxon>
    </lineage>
</organism>
<dbReference type="InterPro" id="IPR012310">
    <property type="entry name" value="DNA_ligase_ATP-dep_cent"/>
</dbReference>
<dbReference type="EMBL" id="BMDO01000001">
    <property type="protein sequence ID" value="GGI49373.1"/>
    <property type="molecule type" value="Genomic_DNA"/>
</dbReference>
<evidence type="ECO:0000256" key="17">
    <source>
        <dbReference type="ARBA" id="ARBA00023211"/>
    </source>
</evidence>
<dbReference type="Pfam" id="PF04679">
    <property type="entry name" value="DNA_ligase_A_C"/>
    <property type="match status" value="1"/>
</dbReference>
<keyword evidence="7" id="KW-0479">Metal-binding</keyword>
<dbReference type="InterPro" id="IPR016059">
    <property type="entry name" value="DNA_ligase_ATP-dep_CS"/>
</dbReference>
<dbReference type="NCBIfam" id="TIGR02778">
    <property type="entry name" value="ligD_pol"/>
    <property type="match status" value="1"/>
</dbReference>
<dbReference type="PANTHER" id="PTHR42705:SF2">
    <property type="entry name" value="BIFUNCTIONAL NON-HOMOLOGOUS END JOINING PROTEIN LIGD"/>
    <property type="match status" value="1"/>
</dbReference>
<evidence type="ECO:0000256" key="1">
    <source>
        <dbReference type="ARBA" id="ARBA00001936"/>
    </source>
</evidence>
<feature type="region of interest" description="Disordered" evidence="21">
    <location>
        <begin position="367"/>
        <end position="394"/>
    </location>
</feature>
<evidence type="ECO:0000256" key="4">
    <source>
        <dbReference type="ARBA" id="ARBA00022679"/>
    </source>
</evidence>